<sequence>MQFDTAFQQSCGIPIQTFPPEERAFVEAEYAKHKVLLEYGSGGSTLLAAQQDHPLVMTVENDKTWAQNMTQTLAQLYPDAPVKIHWVDTGPTKAWGHPRTNGAERGWRNYPKYALNIWDQPFFRHPDLILIDGRFRTACFMTALMRIERPVTVLFDDYANRRRYHWIERHASVQEMIGRMAKFRLQPTQWNAKDLTRILTAFLDPD</sequence>
<dbReference type="RefSeq" id="WP_058240567.1">
    <property type="nucleotide sequence ID" value="NZ_FOMU01000002.1"/>
</dbReference>
<evidence type="ECO:0008006" key="3">
    <source>
        <dbReference type="Google" id="ProtNLM"/>
    </source>
</evidence>
<dbReference type="EMBL" id="CYPW01000027">
    <property type="protein sequence ID" value="CUH53407.1"/>
    <property type="molecule type" value="Genomic_DNA"/>
</dbReference>
<protein>
    <recommendedName>
        <fullName evidence="3">Class I SAM-dependent methyltransferase</fullName>
    </recommendedName>
</protein>
<evidence type="ECO:0000313" key="1">
    <source>
        <dbReference type="EMBL" id="CUH53407.1"/>
    </source>
</evidence>
<dbReference type="STRING" id="321267.SHM7688_02861"/>
<evidence type="ECO:0000313" key="2">
    <source>
        <dbReference type="Proteomes" id="UP000054823"/>
    </source>
</evidence>
<keyword evidence="2" id="KW-1185">Reference proteome</keyword>
<dbReference type="Proteomes" id="UP000054823">
    <property type="component" value="Unassembled WGS sequence"/>
</dbReference>
<organism evidence="1 2">
    <name type="scientific">Shimia marina</name>
    <dbReference type="NCBI Taxonomy" id="321267"/>
    <lineage>
        <taxon>Bacteria</taxon>
        <taxon>Pseudomonadati</taxon>
        <taxon>Pseudomonadota</taxon>
        <taxon>Alphaproteobacteria</taxon>
        <taxon>Rhodobacterales</taxon>
        <taxon>Roseobacteraceae</taxon>
    </lineage>
</organism>
<gene>
    <name evidence="1" type="ORF">SHM7688_02861</name>
</gene>
<dbReference type="AlphaFoldDB" id="A0A0P1ESA5"/>
<reference evidence="1 2" key="1">
    <citation type="submission" date="2015-09" db="EMBL/GenBank/DDBJ databases">
        <authorList>
            <consortium name="Swine Surveillance"/>
        </authorList>
    </citation>
    <scope>NUCLEOTIDE SEQUENCE [LARGE SCALE GENOMIC DNA]</scope>
    <source>
        <strain evidence="1 2">CECT 7688</strain>
    </source>
</reference>
<proteinExistence type="predicted"/>
<name>A0A0P1ESA5_9RHOB</name>
<dbReference type="Gene3D" id="3.40.50.150">
    <property type="entry name" value="Vaccinia Virus protein VP39"/>
    <property type="match status" value="1"/>
</dbReference>
<dbReference type="InterPro" id="IPR029063">
    <property type="entry name" value="SAM-dependent_MTases_sf"/>
</dbReference>
<accession>A0A0P1ESA5</accession>